<evidence type="ECO:0000313" key="1">
    <source>
        <dbReference type="EMBL" id="KAG5672480.1"/>
    </source>
</evidence>
<dbReference type="Proteomes" id="UP001107558">
    <property type="component" value="Chromosome 3"/>
</dbReference>
<organism evidence="1 2">
    <name type="scientific">Polypedilum vanderplanki</name>
    <name type="common">Sleeping chironomid midge</name>
    <dbReference type="NCBI Taxonomy" id="319348"/>
    <lineage>
        <taxon>Eukaryota</taxon>
        <taxon>Metazoa</taxon>
        <taxon>Ecdysozoa</taxon>
        <taxon>Arthropoda</taxon>
        <taxon>Hexapoda</taxon>
        <taxon>Insecta</taxon>
        <taxon>Pterygota</taxon>
        <taxon>Neoptera</taxon>
        <taxon>Endopterygota</taxon>
        <taxon>Diptera</taxon>
        <taxon>Nematocera</taxon>
        <taxon>Chironomoidea</taxon>
        <taxon>Chironomidae</taxon>
        <taxon>Chironominae</taxon>
        <taxon>Polypedilum</taxon>
        <taxon>Polypedilum</taxon>
    </lineage>
</organism>
<dbReference type="EMBL" id="JADBJN010000003">
    <property type="protein sequence ID" value="KAG5672480.1"/>
    <property type="molecule type" value="Genomic_DNA"/>
</dbReference>
<gene>
    <name evidence="1" type="ORF">PVAND_002607</name>
</gene>
<dbReference type="InterPro" id="IPR032675">
    <property type="entry name" value="LRR_dom_sf"/>
</dbReference>
<dbReference type="OrthoDB" id="7787480at2759"/>
<sequence>MSDEIFEIFCLPDEILMNIIGFIVNSNNLALSCKRFYQLVCYSTRNSIPLELTCADIDDEDIFKSVMNSSRQFIDLTINLKYSAVLENSTYEKIISILKKYGDSLEIFKIWSSIQSKPVEMNESQLYNIFSHIPNTYDCTLRNIVITQNDEIYKEKELNLYKMKKLVLDYCMINSASIFNKIPSNVIHDLVFTFEPYDERNFQEFFYRQSKIVKLELYENDKINFAHLQLEHIKISSNIDYKVMIEQQPNLQYIDFAIAWVNEVTFVEVCKLKNLQVLKTLIDLISCKTFKHLQNLISLKELRLDSHSSHDMGYLQELSMMRGMQLEKLTLLLNERKISPEVILQFANNFHYLKQIELINRSINIIVTIIQNLPNLETILLDFFAVFGAPDDILTLEISDESNKFPNIKQLIVTNVNVNEEENGRNLLKLVSLCPNIQKLMLSKIIKFSNEELRSILMSHANLSHFSLETDDTEFGGETVEMIFEYGKNLKHFRLAGIKNCLPYKVLKEIFSEKFPILNTYKYCTGDIEVVMKKKRIKDWYLEFKLMDHF</sequence>
<dbReference type="SUPFAM" id="SSF52047">
    <property type="entry name" value="RNI-like"/>
    <property type="match status" value="1"/>
</dbReference>
<comment type="caution">
    <text evidence="1">The sequence shown here is derived from an EMBL/GenBank/DDBJ whole genome shotgun (WGS) entry which is preliminary data.</text>
</comment>
<accession>A0A9J6BS01</accession>
<reference evidence="1" key="1">
    <citation type="submission" date="2021-03" db="EMBL/GenBank/DDBJ databases">
        <title>Chromosome level genome of the anhydrobiotic midge Polypedilum vanderplanki.</title>
        <authorList>
            <person name="Yoshida Y."/>
            <person name="Kikawada T."/>
            <person name="Gusev O."/>
        </authorList>
    </citation>
    <scope>NUCLEOTIDE SEQUENCE</scope>
    <source>
        <strain evidence="1">NIAS01</strain>
        <tissue evidence="1">Whole body or cell culture</tissue>
    </source>
</reference>
<evidence type="ECO:0000313" key="2">
    <source>
        <dbReference type="Proteomes" id="UP001107558"/>
    </source>
</evidence>
<name>A0A9J6BS01_POLVA</name>
<evidence type="ECO:0008006" key="3">
    <source>
        <dbReference type="Google" id="ProtNLM"/>
    </source>
</evidence>
<proteinExistence type="predicted"/>
<protein>
    <recommendedName>
        <fullName evidence="3">F-box domain-containing protein</fullName>
    </recommendedName>
</protein>
<dbReference type="Gene3D" id="3.80.10.10">
    <property type="entry name" value="Ribonuclease Inhibitor"/>
    <property type="match status" value="2"/>
</dbReference>
<keyword evidence="2" id="KW-1185">Reference proteome</keyword>
<dbReference type="AlphaFoldDB" id="A0A9J6BS01"/>